<gene>
    <name evidence="2" type="ORF">CCMP2556_LOCUS48877</name>
</gene>
<accession>A0ABP0RU96</accession>
<feature type="compositionally biased region" description="Basic and acidic residues" evidence="1">
    <location>
        <begin position="699"/>
        <end position="723"/>
    </location>
</feature>
<dbReference type="Proteomes" id="UP001642484">
    <property type="component" value="Unassembled WGS sequence"/>
</dbReference>
<organism evidence="2 3">
    <name type="scientific">Durusdinium trenchii</name>
    <dbReference type="NCBI Taxonomy" id="1381693"/>
    <lineage>
        <taxon>Eukaryota</taxon>
        <taxon>Sar</taxon>
        <taxon>Alveolata</taxon>
        <taxon>Dinophyceae</taxon>
        <taxon>Suessiales</taxon>
        <taxon>Symbiodiniaceae</taxon>
        <taxon>Durusdinium</taxon>
    </lineage>
</organism>
<reference evidence="2 3" key="1">
    <citation type="submission" date="2024-02" db="EMBL/GenBank/DDBJ databases">
        <authorList>
            <person name="Chen Y."/>
            <person name="Shah S."/>
            <person name="Dougan E. K."/>
            <person name="Thang M."/>
            <person name="Chan C."/>
        </authorList>
    </citation>
    <scope>NUCLEOTIDE SEQUENCE [LARGE SCALE GENOMIC DNA]</scope>
</reference>
<keyword evidence="3" id="KW-1185">Reference proteome</keyword>
<sequence>MNEEDVAFAAALRSITAETLQHALQVHASRRGASKTKALDATTQHLRAQIASAFVASLVQQGGVTEGADAEEAVAENGGATYRLRLSCVDTDRVPLPTRQTDLTVKKHETCQAHLTCTQCRRPLEISVGQEPSNPRQSTQGRRAYVVILQSSKEASFLQAFVLGLCLARHCGVQERVLIHSPAVPAAYLKALKSLWYLEPSHGSWSEVQNKQVFQDERLVMMRALGLKYDKVLVFQLGSIVNSNLDEVFDIDCPACVQLLPRSEAQGPQRKVLPLLLLQPSSQALRRICSETAHRWQNPAFPPRRGSGEDELYDYLTSFFRTFGKTDLQQLPTEFIPARVEAAADLSCRIFFCRPDSSWLGEQMQNGDTLQGLLRAILADDFAKVEELFPMLDGANCQRCVDCGLHDAMGRQDELDSRWRCRFCREQLLLSGASKDSLSCIPLPLHEAKELQEKLGQFFMGGRRQRWYWTSWKITHWVELRPANVIWHSKHGAGTWQMWKDRDAKHQVAIYLHERRGQDEKVKEEVRYILWHKAGSDPPVFEESPHTRKVLRSAGFAQAQEGPATWAVRLEASASTSTREMGNTNPEASGTSQARAAPMSTNTGMAEVDRAQRSTTEGIAVTQGGDVRAKLSYLLQPRGTAGPPKKATEEMADTDPGRMTETLSPNAQAIPEKPELSEVPEVPISEEGREEVQVSSQTENREDLGEDLGEKCPESKGPTEDVQRSNGSSICKVADADAGAVKATISASPEVQQSPPPSPEEQSVVQAKLAYLLKRR</sequence>
<feature type="region of interest" description="Disordered" evidence="1">
    <location>
        <begin position="573"/>
        <end position="602"/>
    </location>
</feature>
<feature type="region of interest" description="Disordered" evidence="1">
    <location>
        <begin position="636"/>
        <end position="765"/>
    </location>
</feature>
<evidence type="ECO:0000256" key="1">
    <source>
        <dbReference type="SAM" id="MobiDB-lite"/>
    </source>
</evidence>
<name>A0ABP0RU96_9DINO</name>
<evidence type="ECO:0000313" key="2">
    <source>
        <dbReference type="EMBL" id="CAK9104219.1"/>
    </source>
</evidence>
<protein>
    <submittedName>
        <fullName evidence="2">Uncharacterized protein</fullName>
    </submittedName>
</protein>
<evidence type="ECO:0000313" key="3">
    <source>
        <dbReference type="Proteomes" id="UP001642484"/>
    </source>
</evidence>
<dbReference type="EMBL" id="CAXAMN010026583">
    <property type="protein sequence ID" value="CAK9104219.1"/>
    <property type="molecule type" value="Genomic_DNA"/>
</dbReference>
<proteinExistence type="predicted"/>
<comment type="caution">
    <text evidence="2">The sequence shown here is derived from an EMBL/GenBank/DDBJ whole genome shotgun (WGS) entry which is preliminary data.</text>
</comment>
<feature type="compositionally biased region" description="Low complexity" evidence="1">
    <location>
        <begin position="732"/>
        <end position="753"/>
    </location>
</feature>